<organism evidence="20 21">
    <name type="scientific">Trypanosoma equiperdum</name>
    <dbReference type="NCBI Taxonomy" id="5694"/>
    <lineage>
        <taxon>Eukaryota</taxon>
        <taxon>Discoba</taxon>
        <taxon>Euglenozoa</taxon>
        <taxon>Kinetoplastea</taxon>
        <taxon>Metakinetoplastina</taxon>
        <taxon>Trypanosomatida</taxon>
        <taxon>Trypanosomatidae</taxon>
        <taxon>Trypanosoma</taxon>
    </lineage>
</organism>
<evidence type="ECO:0000256" key="9">
    <source>
        <dbReference type="ARBA" id="ARBA00022982"/>
    </source>
</evidence>
<keyword evidence="9 17" id="KW-0249">Electron transport</keyword>
<evidence type="ECO:0000313" key="21">
    <source>
        <dbReference type="Proteomes" id="UP000195570"/>
    </source>
</evidence>
<dbReference type="Proteomes" id="UP000195570">
    <property type="component" value="Unassembled WGS sequence"/>
</dbReference>
<dbReference type="EMBL" id="CZPT02001075">
    <property type="protein sequence ID" value="SCU68804.1"/>
    <property type="molecule type" value="Genomic_DNA"/>
</dbReference>
<feature type="binding site" evidence="16">
    <location>
        <position position="266"/>
    </location>
    <ligand>
        <name>Fe cation</name>
        <dbReference type="ChEBI" id="CHEBI:24875"/>
        <label>2</label>
    </ligand>
</feature>
<dbReference type="GO" id="GO:0009916">
    <property type="term" value="F:alternative oxidase activity"/>
    <property type="evidence" value="ECO:0007669"/>
    <property type="project" value="UniProtKB-UniRule"/>
</dbReference>
<comment type="caution">
    <text evidence="20">The sequence shown here is derived from an EMBL/GenBank/DDBJ whole genome shotgun (WGS) entry which is preliminary data.</text>
</comment>
<evidence type="ECO:0000256" key="18">
    <source>
        <dbReference type="SAM" id="MobiDB-lite"/>
    </source>
</evidence>
<dbReference type="GO" id="GO:0005743">
    <property type="term" value="C:mitochondrial inner membrane"/>
    <property type="evidence" value="ECO:0007669"/>
    <property type="project" value="UniProtKB-SubCell"/>
</dbReference>
<evidence type="ECO:0000256" key="13">
    <source>
        <dbReference type="ARBA" id="ARBA00023128"/>
    </source>
</evidence>
<evidence type="ECO:0000256" key="12">
    <source>
        <dbReference type="ARBA" id="ARBA00023004"/>
    </source>
</evidence>
<dbReference type="GO" id="GO:0046872">
    <property type="term" value="F:metal ion binding"/>
    <property type="evidence" value="ECO:0007669"/>
    <property type="project" value="UniProtKB-UniRule"/>
</dbReference>
<evidence type="ECO:0000256" key="4">
    <source>
        <dbReference type="ARBA" id="ARBA00022660"/>
    </source>
</evidence>
<gene>
    <name evidence="20" type="ORF">TEOVI_000525900</name>
</gene>
<evidence type="ECO:0000256" key="5">
    <source>
        <dbReference type="ARBA" id="ARBA00022692"/>
    </source>
</evidence>
<name>A0A1G4I9X2_TRYEQ</name>
<dbReference type="GO" id="GO:0010230">
    <property type="term" value="P:alternative respiration"/>
    <property type="evidence" value="ECO:0007669"/>
    <property type="project" value="TreeGrafter"/>
</dbReference>
<evidence type="ECO:0000256" key="6">
    <source>
        <dbReference type="ARBA" id="ARBA00022723"/>
    </source>
</evidence>
<keyword evidence="11 17" id="KW-0560">Oxidoreductase</keyword>
<evidence type="ECO:0000256" key="10">
    <source>
        <dbReference type="ARBA" id="ARBA00022989"/>
    </source>
</evidence>
<dbReference type="FunFam" id="1.20.1260.140:FF:000002">
    <property type="entry name" value="Alternative oxidase"/>
    <property type="match status" value="1"/>
</dbReference>
<dbReference type="AlphaFoldDB" id="A0A1G4I9X2"/>
<keyword evidence="14 17" id="KW-0472">Membrane</keyword>
<dbReference type="PANTHER" id="PTHR31803:SF3">
    <property type="entry name" value="ALTERNATIVE OXIDASE"/>
    <property type="match status" value="1"/>
</dbReference>
<evidence type="ECO:0000256" key="16">
    <source>
        <dbReference type="PIRSR" id="PIRSR005229-1"/>
    </source>
</evidence>
<evidence type="ECO:0000256" key="17">
    <source>
        <dbReference type="RuleBase" id="RU003779"/>
    </source>
</evidence>
<keyword evidence="21" id="KW-1185">Reference proteome</keyword>
<protein>
    <recommendedName>
        <fullName evidence="17">Alternative oxidase</fullName>
        <ecNumber evidence="17">1.-.-.-</ecNumber>
    </recommendedName>
</protein>
<sequence>MFRNHASRITAAAAPWVLRTACRQKSDAKTPVWGHTQLNRLSFLETVPVVPLRVSDESSEDRPTWSLPDIENVAITHKKPNGLVDTLAYRSVRTCRWLFDTFSLYRFGSITESKVISRCLFLETVAGVPGMVGGMLRHLSSLRYMTRDKGWINTLLVEAENERMHLMTFIELRQPGLPLRVSIIITQAIMYLFLLVAYVISPRFVHRFVGYLEEEAVITYTGVMRAIDEGRLRPTKNDVPEVARVYWNLSKNATFRDLINVIRADEAEHRVVNHTFADMHEKRLQNSVNPFVVLKKNPEEMYSNQPSGKTRTDFGSEGAKTASNVNKHV</sequence>
<keyword evidence="12 16" id="KW-0408">Iron</keyword>
<dbReference type="Pfam" id="PF01786">
    <property type="entry name" value="AOX"/>
    <property type="match status" value="1"/>
</dbReference>
<dbReference type="InterPro" id="IPR002680">
    <property type="entry name" value="AOX"/>
</dbReference>
<feature type="binding site" evidence="16">
    <location>
        <position position="269"/>
    </location>
    <ligand>
        <name>Fe cation</name>
        <dbReference type="ChEBI" id="CHEBI:24875"/>
        <label>2</label>
    </ligand>
</feature>
<feature type="binding site" evidence="16">
    <location>
        <position position="123"/>
    </location>
    <ligand>
        <name>Fe cation</name>
        <dbReference type="ChEBI" id="CHEBI:24875"/>
        <label>1</label>
    </ligand>
</feature>
<comment type="function">
    <text evidence="15">Catalyzes cyanide-resistant oxygen consumption. May increase respiration when the cytochrome respiratory pathway is restricted, or in response to low temperatures.</text>
</comment>
<evidence type="ECO:0000256" key="15">
    <source>
        <dbReference type="ARBA" id="ARBA00025285"/>
    </source>
</evidence>
<dbReference type="InterPro" id="IPR038659">
    <property type="entry name" value="AOX_sf"/>
</dbReference>
<feature type="binding site" evidence="16">
    <location>
        <position position="162"/>
    </location>
    <ligand>
        <name>Fe cation</name>
        <dbReference type="ChEBI" id="CHEBI:24875"/>
        <label>1</label>
    </ligand>
</feature>
<feature type="binding site" evidence="16">
    <location>
        <position position="165"/>
    </location>
    <ligand>
        <name>Fe cation</name>
        <dbReference type="ChEBI" id="CHEBI:24875"/>
        <label>1</label>
    </ligand>
</feature>
<keyword evidence="8" id="KW-0809">Transit peptide</keyword>
<dbReference type="PIRSF" id="PIRSF005229">
    <property type="entry name" value="AOX"/>
    <property type="match status" value="1"/>
</dbReference>
<keyword evidence="3" id="KW-0813">Transport</keyword>
<dbReference type="SMR" id="A0A1G4I9X2"/>
<dbReference type="RefSeq" id="XP_067079887.1">
    <property type="nucleotide sequence ID" value="XM_067223786.1"/>
</dbReference>
<evidence type="ECO:0000256" key="19">
    <source>
        <dbReference type="SAM" id="Phobius"/>
    </source>
</evidence>
<evidence type="ECO:0000256" key="7">
    <source>
        <dbReference type="ARBA" id="ARBA00022792"/>
    </source>
</evidence>
<comment type="cofactor">
    <cofactor evidence="16 17">
        <name>Fe cation</name>
        <dbReference type="ChEBI" id="CHEBI:24875"/>
    </cofactor>
    <text evidence="16 17">Binds 2 iron ions per subunit.</text>
</comment>
<evidence type="ECO:0000256" key="8">
    <source>
        <dbReference type="ARBA" id="ARBA00022946"/>
    </source>
</evidence>
<keyword evidence="4 17" id="KW-0679">Respiratory chain</keyword>
<feature type="region of interest" description="Disordered" evidence="18">
    <location>
        <begin position="300"/>
        <end position="329"/>
    </location>
</feature>
<dbReference type="PANTHER" id="PTHR31803">
    <property type="entry name" value="ALTERNATIVE OXIDASE"/>
    <property type="match status" value="1"/>
</dbReference>
<keyword evidence="10 19" id="KW-1133">Transmembrane helix</keyword>
<dbReference type="CDD" id="cd01053">
    <property type="entry name" value="AOX"/>
    <property type="match status" value="1"/>
</dbReference>
<comment type="similarity">
    <text evidence="2 17">Belongs to the alternative oxidase family.</text>
</comment>
<keyword evidence="5 17" id="KW-0812">Transmembrane</keyword>
<evidence type="ECO:0000256" key="2">
    <source>
        <dbReference type="ARBA" id="ARBA00008388"/>
    </source>
</evidence>
<feature type="binding site" evidence="16">
    <location>
        <position position="213"/>
    </location>
    <ligand>
        <name>Fe cation</name>
        <dbReference type="ChEBI" id="CHEBI:24875"/>
        <label>2</label>
    </ligand>
</feature>
<dbReference type="VEuPathDB" id="TriTrypDB:TEOVI_000525900"/>
<keyword evidence="7" id="KW-0999">Mitochondrion inner membrane</keyword>
<feature type="binding site" evidence="16">
    <location>
        <position position="162"/>
    </location>
    <ligand>
        <name>Fe cation</name>
        <dbReference type="ChEBI" id="CHEBI:24875"/>
        <label>2</label>
    </ligand>
</feature>
<dbReference type="EC" id="1.-.-.-" evidence="17"/>
<proteinExistence type="inferred from homology"/>
<keyword evidence="6 16" id="KW-0479">Metal-binding</keyword>
<dbReference type="Gene3D" id="1.20.1260.140">
    <property type="entry name" value="Alternative oxidase"/>
    <property type="match status" value="1"/>
</dbReference>
<comment type="subcellular location">
    <subcellularLocation>
        <location evidence="1">Mitochondrion inner membrane</location>
    </subcellularLocation>
</comment>
<reference evidence="20" key="1">
    <citation type="submission" date="2016-09" db="EMBL/GenBank/DDBJ databases">
        <authorList>
            <person name="Hebert L."/>
            <person name="Moumen B."/>
        </authorList>
    </citation>
    <scope>NUCLEOTIDE SEQUENCE [LARGE SCALE GENOMIC DNA]</scope>
    <source>
        <strain evidence="20">OVI</strain>
    </source>
</reference>
<feature type="transmembrane region" description="Helical" evidence="19">
    <location>
        <begin position="177"/>
        <end position="200"/>
    </location>
</feature>
<evidence type="ECO:0000256" key="14">
    <source>
        <dbReference type="ARBA" id="ARBA00023136"/>
    </source>
</evidence>
<dbReference type="GO" id="GO:0098803">
    <property type="term" value="C:respiratory chain complex"/>
    <property type="evidence" value="ECO:0007669"/>
    <property type="project" value="UniProtKB-UniRule"/>
</dbReference>
<evidence type="ECO:0000256" key="11">
    <source>
        <dbReference type="ARBA" id="ARBA00023002"/>
    </source>
</evidence>
<accession>A0A1G4I9X2</accession>
<keyword evidence="13" id="KW-0496">Mitochondrion</keyword>
<feature type="binding site" evidence="16">
    <location>
        <position position="266"/>
    </location>
    <ligand>
        <name>Fe cation</name>
        <dbReference type="ChEBI" id="CHEBI:24875"/>
        <label>1</label>
    </ligand>
</feature>
<dbReference type="GeneID" id="92379199"/>
<evidence type="ECO:0000313" key="20">
    <source>
        <dbReference type="EMBL" id="SCU68804.1"/>
    </source>
</evidence>
<evidence type="ECO:0000256" key="1">
    <source>
        <dbReference type="ARBA" id="ARBA00004273"/>
    </source>
</evidence>
<evidence type="ECO:0000256" key="3">
    <source>
        <dbReference type="ARBA" id="ARBA00022448"/>
    </source>
</evidence>